<feature type="region of interest" description="Disordered" evidence="1">
    <location>
        <begin position="1"/>
        <end position="24"/>
    </location>
</feature>
<comment type="caution">
    <text evidence="2">The sequence shown here is derived from an EMBL/GenBank/DDBJ whole genome shotgun (WGS) entry which is preliminary data.</text>
</comment>
<feature type="compositionally biased region" description="Basic residues" evidence="1">
    <location>
        <begin position="570"/>
        <end position="587"/>
    </location>
</feature>
<evidence type="ECO:0000313" key="3">
    <source>
        <dbReference type="Proteomes" id="UP001498398"/>
    </source>
</evidence>
<accession>A0ABR1J4I8</accession>
<protein>
    <recommendedName>
        <fullName evidence="4">WW domain-containing protein</fullName>
    </recommendedName>
</protein>
<gene>
    <name evidence="2" type="ORF">VKT23_014655</name>
</gene>
<name>A0ABR1J4I8_9AGAR</name>
<evidence type="ECO:0000313" key="2">
    <source>
        <dbReference type="EMBL" id="KAK7446032.1"/>
    </source>
</evidence>
<feature type="region of interest" description="Disordered" evidence="1">
    <location>
        <begin position="254"/>
        <end position="291"/>
    </location>
</feature>
<feature type="compositionally biased region" description="Basic and acidic residues" evidence="1">
    <location>
        <begin position="277"/>
        <end position="288"/>
    </location>
</feature>
<proteinExistence type="predicted"/>
<sequence length="587" mass="65973">MNPEHLDPTLGGFGHLGPPPGDLQLQDEQRHQATLNDPFIEHTGTPNAWLRLPTTDLLTTMASFPAIYHQATCQTATTGIPPSTPGPSSVVHAGVNFTPGGIPPSTPGFLAFPHIPANDPSRIGIPETPTIPSVLPGPSGLPLDATPEPPTMLAQPMALPPPTFLALPNLSLENGKNVKRDDYVWEQTMLRTKIAELEQKIKLECANVDLVKDHYQRKQVETDLTLQAVLKRIEQLENQLSNKLRTKHGRNWQIDALGSDSDSSDSDDSDSGSSDSESDKEVKVKEESEITSEQAMMSRKINEVVGEVFKVFLGTRTWTQESLREWQGEHKKADSELDLISDNDKYRQVRFNFKKTTKQDKENDQKITTLARYAKECGHTYIGGSKALLDAVYINDLKKKFEGKFDALRKIYQGTVKKTKTAGEEAPLDNLTHDNRGMGTWICKRTSKLVPKDKQWVQEEKYDDAFAVTWMSDDDNFYDESGALVADTYLSQAPAWRSDTPIGARWMVDEKWLEENGDYNTEHYIVDNGKKWNEDVDPEDVEELRGTIKDEKKRKRDERKAKSEEAGERKNKKTKKVKNSKGKGRAD</sequence>
<evidence type="ECO:0008006" key="4">
    <source>
        <dbReference type="Google" id="ProtNLM"/>
    </source>
</evidence>
<reference evidence="2 3" key="1">
    <citation type="submission" date="2024-01" db="EMBL/GenBank/DDBJ databases">
        <title>A draft genome for the cacao thread blight pathogen Marasmiellus scandens.</title>
        <authorList>
            <person name="Baruah I.K."/>
            <person name="Leung J."/>
            <person name="Bukari Y."/>
            <person name="Amoako-Attah I."/>
            <person name="Meinhardt L.W."/>
            <person name="Bailey B.A."/>
            <person name="Cohen S.P."/>
        </authorList>
    </citation>
    <scope>NUCLEOTIDE SEQUENCE [LARGE SCALE GENOMIC DNA]</scope>
    <source>
        <strain evidence="2 3">GH-19</strain>
    </source>
</reference>
<keyword evidence="3" id="KW-1185">Reference proteome</keyword>
<dbReference type="Proteomes" id="UP001498398">
    <property type="component" value="Unassembled WGS sequence"/>
</dbReference>
<feature type="region of interest" description="Disordered" evidence="1">
    <location>
        <begin position="531"/>
        <end position="587"/>
    </location>
</feature>
<evidence type="ECO:0000256" key="1">
    <source>
        <dbReference type="SAM" id="MobiDB-lite"/>
    </source>
</evidence>
<dbReference type="EMBL" id="JBANRG010000045">
    <property type="protein sequence ID" value="KAK7446032.1"/>
    <property type="molecule type" value="Genomic_DNA"/>
</dbReference>
<feature type="compositionally biased region" description="Basic and acidic residues" evidence="1">
    <location>
        <begin position="558"/>
        <end position="569"/>
    </location>
</feature>
<organism evidence="2 3">
    <name type="scientific">Marasmiellus scandens</name>
    <dbReference type="NCBI Taxonomy" id="2682957"/>
    <lineage>
        <taxon>Eukaryota</taxon>
        <taxon>Fungi</taxon>
        <taxon>Dikarya</taxon>
        <taxon>Basidiomycota</taxon>
        <taxon>Agaricomycotina</taxon>
        <taxon>Agaricomycetes</taxon>
        <taxon>Agaricomycetidae</taxon>
        <taxon>Agaricales</taxon>
        <taxon>Marasmiineae</taxon>
        <taxon>Omphalotaceae</taxon>
        <taxon>Marasmiellus</taxon>
    </lineage>
</organism>